<organism evidence="1 2">
    <name type="scientific">Neurospora intermedia</name>
    <dbReference type="NCBI Taxonomy" id="5142"/>
    <lineage>
        <taxon>Eukaryota</taxon>
        <taxon>Fungi</taxon>
        <taxon>Dikarya</taxon>
        <taxon>Ascomycota</taxon>
        <taxon>Pezizomycotina</taxon>
        <taxon>Sordariomycetes</taxon>
        <taxon>Sordariomycetidae</taxon>
        <taxon>Sordariales</taxon>
        <taxon>Sordariaceae</taxon>
        <taxon>Neurospora</taxon>
    </lineage>
</organism>
<dbReference type="EMBL" id="JAVLET010000015">
    <property type="protein sequence ID" value="KAL0465714.1"/>
    <property type="molecule type" value="Genomic_DNA"/>
</dbReference>
<dbReference type="InterPro" id="IPR012340">
    <property type="entry name" value="NA-bd_OB-fold"/>
</dbReference>
<dbReference type="InterPro" id="IPR024222">
    <property type="entry name" value="Ten1_fungal"/>
</dbReference>
<evidence type="ECO:0000313" key="1">
    <source>
        <dbReference type="EMBL" id="KAL0465714.1"/>
    </source>
</evidence>
<reference evidence="1 2" key="1">
    <citation type="submission" date="2023-09" db="EMBL/GenBank/DDBJ databases">
        <title>Multi-omics analysis of a traditional fermented food reveals byproduct-associated fungal strains for waste-to-food upcycling.</title>
        <authorList>
            <consortium name="Lawrence Berkeley National Laboratory"/>
            <person name="Rekdal V.M."/>
            <person name="Villalobos-Escobedo J.M."/>
            <person name="Rodriguez-Valeron N."/>
            <person name="Garcia M.O."/>
            <person name="Vasquez D.P."/>
            <person name="Damayanti I."/>
            <person name="Sorensen P.M."/>
            <person name="Baidoo E.E."/>
            <person name="De Carvalho A.C."/>
            <person name="Riley R."/>
            <person name="Lipzen A."/>
            <person name="He G."/>
            <person name="Yan M."/>
            <person name="Haridas S."/>
            <person name="Daum C."/>
            <person name="Yoshinaga Y."/>
            <person name="Ng V."/>
            <person name="Grigoriev I.V."/>
            <person name="Munk R."/>
            <person name="Nuraida L."/>
            <person name="Wijaya C.H."/>
            <person name="Morales P.-C."/>
            <person name="Keasling J.D."/>
        </authorList>
    </citation>
    <scope>NUCLEOTIDE SEQUENCE [LARGE SCALE GENOMIC DNA]</scope>
    <source>
        <strain evidence="1 2">FGSC 2613</strain>
    </source>
</reference>
<comment type="caution">
    <text evidence="1">The sequence shown here is derived from an EMBL/GenBank/DDBJ whole genome shotgun (WGS) entry which is preliminary data.</text>
</comment>
<dbReference type="Pfam" id="PF12658">
    <property type="entry name" value="Ten1"/>
    <property type="match status" value="1"/>
</dbReference>
<proteinExistence type="predicted"/>
<dbReference type="Gene3D" id="2.40.50.140">
    <property type="entry name" value="Nucleic acid-binding proteins"/>
    <property type="match status" value="1"/>
</dbReference>
<protein>
    <submittedName>
        <fullName evidence="1">CST complex subunit Ten1</fullName>
    </submittedName>
</protein>
<gene>
    <name evidence="1" type="ORF">QR685DRAFT_452124</name>
</gene>
<sequence>MSNGPLPSQLCLLPDLALKEEGDKVRFLGCVTSYSTVAGVLTLQHHHQAQDSRCVVALVDVALALRTLKSDQVRIGEWVNVIGYVTAVNPFPARKGSMREKETIQARVQTQVRIRALLIWSSGPLDTQRYNESVDALKGCCSITAPSSASENGQ</sequence>
<name>A0ABR3CZ59_NEUIN</name>
<dbReference type="Proteomes" id="UP001451303">
    <property type="component" value="Unassembled WGS sequence"/>
</dbReference>
<evidence type="ECO:0000313" key="2">
    <source>
        <dbReference type="Proteomes" id="UP001451303"/>
    </source>
</evidence>
<accession>A0ABR3CZ59</accession>
<keyword evidence="2" id="KW-1185">Reference proteome</keyword>